<dbReference type="PANTHER" id="PTHR12225">
    <property type="entry name" value="ADHESION REGULATING MOLECULE 1 110 KDA CELL MEMBRANE GLYCOPROTEIN"/>
    <property type="match status" value="1"/>
</dbReference>
<dbReference type="AlphaFoldDB" id="A0A6H5IS21"/>
<evidence type="ECO:0000256" key="2">
    <source>
        <dbReference type="ARBA" id="ARBA00004496"/>
    </source>
</evidence>
<dbReference type="PROSITE" id="PS51916">
    <property type="entry name" value="DEUBAD"/>
    <property type="match status" value="1"/>
</dbReference>
<accession>A0A6H5IS21</accession>
<evidence type="ECO:0000313" key="12">
    <source>
        <dbReference type="EMBL" id="CAB0039685.1"/>
    </source>
</evidence>
<dbReference type="InterPro" id="IPR044868">
    <property type="entry name" value="Rpn13/ADRM1_Pru"/>
</dbReference>
<dbReference type="InterPro" id="IPR038633">
    <property type="entry name" value="Rpn13/ADRM1_Pru_sf"/>
</dbReference>
<evidence type="ECO:0000256" key="6">
    <source>
        <dbReference type="ARBA" id="ARBA00023242"/>
    </source>
</evidence>
<comment type="subcellular location">
    <subcellularLocation>
        <location evidence="2">Cytoplasm</location>
    </subcellularLocation>
    <subcellularLocation>
        <location evidence="1">Nucleus</location>
    </subcellularLocation>
</comment>
<dbReference type="Proteomes" id="UP000479190">
    <property type="component" value="Unassembled WGS sequence"/>
</dbReference>
<dbReference type="PANTHER" id="PTHR12225:SF0">
    <property type="entry name" value="PROTEASOMAL UBIQUITIN RECEPTOR ADRM1"/>
    <property type="match status" value="1"/>
</dbReference>
<organism evidence="12 13">
    <name type="scientific">Trichogramma brassicae</name>
    <dbReference type="NCBI Taxonomy" id="86971"/>
    <lineage>
        <taxon>Eukaryota</taxon>
        <taxon>Metazoa</taxon>
        <taxon>Ecdysozoa</taxon>
        <taxon>Arthropoda</taxon>
        <taxon>Hexapoda</taxon>
        <taxon>Insecta</taxon>
        <taxon>Pterygota</taxon>
        <taxon>Neoptera</taxon>
        <taxon>Endopterygota</taxon>
        <taxon>Hymenoptera</taxon>
        <taxon>Apocrita</taxon>
        <taxon>Proctotrupomorpha</taxon>
        <taxon>Chalcidoidea</taxon>
        <taxon>Trichogrammatidae</taxon>
        <taxon>Trichogramma</taxon>
    </lineage>
</organism>
<evidence type="ECO:0000256" key="9">
    <source>
        <dbReference type="SAM" id="MobiDB-lite"/>
    </source>
</evidence>
<dbReference type="PROSITE" id="PS51917">
    <property type="entry name" value="PRU"/>
    <property type="match status" value="1"/>
</dbReference>
<evidence type="ECO:0000256" key="7">
    <source>
        <dbReference type="ARBA" id="ARBA00054744"/>
    </source>
</evidence>
<evidence type="ECO:0000313" key="13">
    <source>
        <dbReference type="Proteomes" id="UP000479190"/>
    </source>
</evidence>
<dbReference type="InterPro" id="IPR044867">
    <property type="entry name" value="DEUBAD_dom"/>
</dbReference>
<dbReference type="GO" id="GO:0070628">
    <property type="term" value="F:proteasome binding"/>
    <property type="evidence" value="ECO:0007669"/>
    <property type="project" value="TreeGrafter"/>
</dbReference>
<evidence type="ECO:0000256" key="4">
    <source>
        <dbReference type="ARBA" id="ARBA00022490"/>
    </source>
</evidence>
<evidence type="ECO:0000256" key="5">
    <source>
        <dbReference type="ARBA" id="ARBA00022942"/>
    </source>
</evidence>
<dbReference type="GO" id="GO:0005737">
    <property type="term" value="C:cytoplasm"/>
    <property type="evidence" value="ECO:0007669"/>
    <property type="project" value="UniProtKB-SubCell"/>
</dbReference>
<evidence type="ECO:0000259" key="10">
    <source>
        <dbReference type="PROSITE" id="PS51916"/>
    </source>
</evidence>
<dbReference type="Pfam" id="PF16550">
    <property type="entry name" value="RPN13_C"/>
    <property type="match status" value="1"/>
</dbReference>
<comment type="similarity">
    <text evidence="3">Belongs to the ADRM1 family.</text>
</comment>
<feature type="region of interest" description="Disordered" evidence="9">
    <location>
        <begin position="183"/>
        <end position="238"/>
    </location>
</feature>
<keyword evidence="4" id="KW-0963">Cytoplasm</keyword>
<feature type="compositionally biased region" description="Polar residues" evidence="9">
    <location>
        <begin position="367"/>
        <end position="384"/>
    </location>
</feature>
<dbReference type="CDD" id="cd13314">
    <property type="entry name" value="PH_Rpn13"/>
    <property type="match status" value="1"/>
</dbReference>
<dbReference type="GO" id="GO:0005634">
    <property type="term" value="C:nucleus"/>
    <property type="evidence" value="ECO:0007669"/>
    <property type="project" value="UniProtKB-SubCell"/>
</dbReference>
<dbReference type="Pfam" id="PF04683">
    <property type="entry name" value="Rpn13_ADRM1_Pru"/>
    <property type="match status" value="1"/>
</dbReference>
<gene>
    <name evidence="12" type="ORF">TBRA_LOCUS11424</name>
</gene>
<evidence type="ECO:0000256" key="8">
    <source>
        <dbReference type="ARBA" id="ARBA00070663"/>
    </source>
</evidence>
<dbReference type="InterPro" id="IPR032368">
    <property type="entry name" value="RPN13_DEUBAD"/>
</dbReference>
<feature type="domain" description="DEUBAD" evidence="10">
    <location>
        <begin position="251"/>
        <end position="360"/>
    </location>
</feature>
<evidence type="ECO:0000256" key="3">
    <source>
        <dbReference type="ARBA" id="ARBA00009216"/>
    </source>
</evidence>
<dbReference type="EMBL" id="CADCXV010000975">
    <property type="protein sequence ID" value="CAB0039685.1"/>
    <property type="molecule type" value="Genomic_DNA"/>
</dbReference>
<keyword evidence="13" id="KW-1185">Reference proteome</keyword>
<dbReference type="GO" id="GO:0061133">
    <property type="term" value="F:endopeptidase activator activity"/>
    <property type="evidence" value="ECO:0007669"/>
    <property type="project" value="TreeGrafter"/>
</dbReference>
<dbReference type="InterPro" id="IPR006773">
    <property type="entry name" value="Rpn13/ADRM1"/>
</dbReference>
<feature type="region of interest" description="Disordered" evidence="9">
    <location>
        <begin position="123"/>
        <end position="145"/>
    </location>
</feature>
<dbReference type="Gene3D" id="1.10.2020.20">
    <property type="match status" value="1"/>
</dbReference>
<keyword evidence="6" id="KW-0539">Nucleus</keyword>
<name>A0A6H5IS21_9HYME</name>
<comment type="function">
    <text evidence="7">May function as a proteasomal ubiquitin receptor. May promote the deubiquitinating activity associated with the 26S proteasome.</text>
</comment>
<sequence>MSSPALFGSSVTRGAVKNLVEIKAGKMTMKGKMVYPDNRKGQLYIYQSEDSLIHFCWKDRSTGIVEDDLIIFPDDCEFIHVKQCKTGRVYLLRFKSSSRKFFFWLQDAKTDMDEERCKKINDILNNPPTLNSQRTSSTNPEGDLQNLLNNMSQQQLMQLFGGVGHISGLGTLLGSMNRPYNSNRMTPAVSFNPRSPSSNATPSTEASENKQENDSVRVNQSSNQPKDTASDNSGNNRIHLSDLQNFLSEIPVSNDSGSSQQNNLAYELSAAISANVSVNNNLESSLKEFLPENDTLLTIISTPQFTEALSTFWNALISGQIAPIIQQFGFSKEVTKAAAKGNIKNFLLALEAEAKQSLHSHDDHQTNLDTVSTHDGNKQFQNKNSGDDKKDGDDENMALD</sequence>
<dbReference type="OrthoDB" id="340431at2759"/>
<reference evidence="12 13" key="1">
    <citation type="submission" date="2020-02" db="EMBL/GenBank/DDBJ databases">
        <authorList>
            <person name="Ferguson B K."/>
        </authorList>
    </citation>
    <scope>NUCLEOTIDE SEQUENCE [LARGE SCALE GENOMIC DNA]</scope>
</reference>
<dbReference type="FunFam" id="2.30.29.70:FF:000001">
    <property type="entry name" value="Proteasomal ubiquitin receptor ADRM1"/>
    <property type="match status" value="1"/>
</dbReference>
<evidence type="ECO:0000256" key="1">
    <source>
        <dbReference type="ARBA" id="ARBA00004123"/>
    </source>
</evidence>
<feature type="compositionally biased region" description="Polar residues" evidence="9">
    <location>
        <begin position="216"/>
        <end position="238"/>
    </location>
</feature>
<evidence type="ECO:0000259" key="11">
    <source>
        <dbReference type="PROSITE" id="PS51917"/>
    </source>
</evidence>
<feature type="region of interest" description="Disordered" evidence="9">
    <location>
        <begin position="358"/>
        <end position="400"/>
    </location>
</feature>
<dbReference type="InterPro" id="IPR038108">
    <property type="entry name" value="RPN13_DEUBAD_sf"/>
</dbReference>
<feature type="compositionally biased region" description="Polar residues" evidence="9">
    <location>
        <begin position="123"/>
        <end position="140"/>
    </location>
</feature>
<keyword evidence="5" id="KW-0647">Proteasome</keyword>
<dbReference type="Gene3D" id="2.30.29.70">
    <property type="entry name" value="Proteasomal ubiquitin receptor Rpn13/ADRM1"/>
    <property type="match status" value="1"/>
</dbReference>
<protein>
    <recommendedName>
        <fullName evidence="8">Proteasomal ubiquitin receptor ADRM1 homolog</fullName>
    </recommendedName>
</protein>
<proteinExistence type="inferred from homology"/>
<dbReference type="GO" id="GO:0008541">
    <property type="term" value="C:proteasome regulatory particle, lid subcomplex"/>
    <property type="evidence" value="ECO:0007669"/>
    <property type="project" value="TreeGrafter"/>
</dbReference>
<feature type="domain" description="Pru" evidence="11">
    <location>
        <begin position="14"/>
        <end position="127"/>
    </location>
</feature>
<feature type="compositionally biased region" description="Polar residues" evidence="9">
    <location>
        <begin position="192"/>
        <end position="206"/>
    </location>
</feature>